<evidence type="ECO:0008006" key="3">
    <source>
        <dbReference type="Google" id="ProtNLM"/>
    </source>
</evidence>
<reference evidence="1" key="1">
    <citation type="journal article" date="2020" name="BMC Genomics">
        <title>Correction to: Identification and distribution of gene clusters required for synthesis of sphingolipid metabolism inhibitors in diverse species of the filamentous fungus Fusarium.</title>
        <authorList>
            <person name="Kim H.S."/>
            <person name="Lohmar J.M."/>
            <person name="Busman M."/>
            <person name="Brown D.W."/>
            <person name="Naumann T.A."/>
            <person name="Divon H.H."/>
            <person name="Lysoe E."/>
            <person name="Uhlig S."/>
            <person name="Proctor R.H."/>
        </authorList>
    </citation>
    <scope>NUCLEOTIDE SEQUENCE</scope>
    <source>
        <strain evidence="1">NRRL 22465</strain>
    </source>
</reference>
<reference evidence="1" key="2">
    <citation type="submission" date="2020-05" db="EMBL/GenBank/DDBJ databases">
        <authorList>
            <person name="Kim H.-S."/>
            <person name="Proctor R.H."/>
            <person name="Brown D.W."/>
        </authorList>
    </citation>
    <scope>NUCLEOTIDE SEQUENCE</scope>
    <source>
        <strain evidence="1">NRRL 22465</strain>
    </source>
</reference>
<dbReference type="AlphaFoldDB" id="A0A8H4UDX3"/>
<dbReference type="OrthoDB" id="4508560at2759"/>
<gene>
    <name evidence="1" type="ORF">FZEAL_8592</name>
</gene>
<proteinExistence type="predicted"/>
<comment type="caution">
    <text evidence="1">The sequence shown here is derived from an EMBL/GenBank/DDBJ whole genome shotgun (WGS) entry which is preliminary data.</text>
</comment>
<accession>A0A8H4UDX3</accession>
<dbReference type="SMART" id="SM00248">
    <property type="entry name" value="ANK"/>
    <property type="match status" value="5"/>
</dbReference>
<dbReference type="InterPro" id="IPR002110">
    <property type="entry name" value="Ankyrin_rpt"/>
</dbReference>
<dbReference type="EMBL" id="JABEYC010000741">
    <property type="protein sequence ID" value="KAF4974514.1"/>
    <property type="molecule type" value="Genomic_DNA"/>
</dbReference>
<evidence type="ECO:0000313" key="1">
    <source>
        <dbReference type="EMBL" id="KAF4974514.1"/>
    </source>
</evidence>
<keyword evidence="2" id="KW-1185">Reference proteome</keyword>
<name>A0A8H4UDX3_9HYPO</name>
<evidence type="ECO:0000313" key="2">
    <source>
        <dbReference type="Proteomes" id="UP000635477"/>
    </source>
</evidence>
<dbReference type="SUPFAM" id="SSF48403">
    <property type="entry name" value="Ankyrin repeat"/>
    <property type="match status" value="1"/>
</dbReference>
<dbReference type="Proteomes" id="UP000635477">
    <property type="component" value="Unassembled WGS sequence"/>
</dbReference>
<dbReference type="Gene3D" id="1.25.40.20">
    <property type="entry name" value="Ankyrin repeat-containing domain"/>
    <property type="match status" value="1"/>
</dbReference>
<organism evidence="1 2">
    <name type="scientific">Fusarium zealandicum</name>
    <dbReference type="NCBI Taxonomy" id="1053134"/>
    <lineage>
        <taxon>Eukaryota</taxon>
        <taxon>Fungi</taxon>
        <taxon>Dikarya</taxon>
        <taxon>Ascomycota</taxon>
        <taxon>Pezizomycotina</taxon>
        <taxon>Sordariomycetes</taxon>
        <taxon>Hypocreomycetidae</taxon>
        <taxon>Hypocreales</taxon>
        <taxon>Nectriaceae</taxon>
        <taxon>Fusarium</taxon>
        <taxon>Fusarium staphyleae species complex</taxon>
    </lineage>
</organism>
<dbReference type="InterPro" id="IPR036770">
    <property type="entry name" value="Ankyrin_rpt-contain_sf"/>
</dbReference>
<protein>
    <recommendedName>
        <fullName evidence="3">Ankyrin repeat protein</fullName>
    </recommendedName>
</protein>
<sequence length="652" mass="73406">MTSNFESLPLELFEPIIFNMGPIALASLRQGNKSLNQTLGPYMFSNRKAVNQLMRWGCVHGEIWAIQKALSLGADPSMVEIPIKGEDYGGRASTPVQTPTLCLAARRYHYQVTEFLLLFGAQLDLNGVHHYQIKALRQRLFDCQRPELLLLYLEYGLRDMIPRFQDGIDDALRSSVKACLGLENHRIWLSLGANPIAPGGKCKREPESALSLAILSGSIPVARLLLSLTINWNISAQRLPYTSQTAMNKPSNRPWLAVPMLAAAYRMATHGTTDMMELLLKAGADINVVVGGYWEQSYAMILRLTSPLLTYAFAIDFAAETVPGKLTPHRGFKYLLKKGAELQLRDPEGSLTVWSSISVLHRIWSKANDRDRLLDKRLYGVLRLLIANGGANGMTLSFMLPLSDMRGAPCPWANKPDPTCDKAFQIAMARWRSLLDLLLQHHDYRKCSIHEMLFKFILRLNNLLGDSCFTTNSEYRLDVDATQPITIQQLLDRGANLNHRAQIRYKTFSGNILCHLTFKRNWFHPSELHCYYGANKCQRQLSLVSMLVSLGADPPAISLSRTRFRDVRSVLPWEKPGLARDPHVMEQLHALNGHVDDEDRLSWNPTAGFLLDGPWATAWRTELAAKDPRVATHDWRYYGPVSSARMVAGSGR</sequence>